<dbReference type="RefSeq" id="WP_341405566.1">
    <property type="nucleotide sequence ID" value="NZ_JBBUKT010000005.1"/>
</dbReference>
<dbReference type="Proteomes" id="UP001371305">
    <property type="component" value="Unassembled WGS sequence"/>
</dbReference>
<evidence type="ECO:0000313" key="2">
    <source>
        <dbReference type="EMBL" id="MEK7951809.1"/>
    </source>
</evidence>
<keyword evidence="1" id="KW-0732">Signal</keyword>
<evidence type="ECO:0000313" key="3">
    <source>
        <dbReference type="Proteomes" id="UP001371305"/>
    </source>
</evidence>
<organism evidence="2 3">
    <name type="scientific">Luteolibacter soli</name>
    <dbReference type="NCBI Taxonomy" id="3135280"/>
    <lineage>
        <taxon>Bacteria</taxon>
        <taxon>Pseudomonadati</taxon>
        <taxon>Verrucomicrobiota</taxon>
        <taxon>Verrucomicrobiia</taxon>
        <taxon>Verrucomicrobiales</taxon>
        <taxon>Verrucomicrobiaceae</taxon>
        <taxon>Luteolibacter</taxon>
    </lineage>
</organism>
<accession>A0ABU9AVN1</accession>
<comment type="caution">
    <text evidence="2">The sequence shown here is derived from an EMBL/GenBank/DDBJ whole genome shotgun (WGS) entry which is preliminary data.</text>
</comment>
<feature type="chain" id="PRO_5047260562" evidence="1">
    <location>
        <begin position="22"/>
        <end position="199"/>
    </location>
</feature>
<name>A0ABU9AVN1_9BACT</name>
<sequence>MNALFIVAAVFVFLLCPAALAGNSKEVPDSDSPGGDYAARVEPPANEIDDVDHLSIYRKATGEVIARVALGGYARYPMAADSMNLRLLWSPDSKHLAVMGRTTKRSWEVSVYAIGKGATKVKLPSATEKALKLLSAKEIDRVSRETPVKWLDNDRLLLRAAGDTTVGGELIWYEVDVTFSMKGGKITGAKLIEKRSREG</sequence>
<protein>
    <submittedName>
        <fullName evidence="2">Uncharacterized protein</fullName>
    </submittedName>
</protein>
<proteinExistence type="predicted"/>
<keyword evidence="3" id="KW-1185">Reference proteome</keyword>
<evidence type="ECO:0000256" key="1">
    <source>
        <dbReference type="SAM" id="SignalP"/>
    </source>
</evidence>
<dbReference type="EMBL" id="JBBUKT010000005">
    <property type="protein sequence ID" value="MEK7951809.1"/>
    <property type="molecule type" value="Genomic_DNA"/>
</dbReference>
<reference evidence="2 3" key="1">
    <citation type="submission" date="2024-04" db="EMBL/GenBank/DDBJ databases">
        <title>Luteolibacter sp. isolated from soil.</title>
        <authorList>
            <person name="An J."/>
        </authorList>
    </citation>
    <scope>NUCLEOTIDE SEQUENCE [LARGE SCALE GENOMIC DNA]</scope>
    <source>
        <strain evidence="2 3">Y139</strain>
    </source>
</reference>
<feature type="signal peptide" evidence="1">
    <location>
        <begin position="1"/>
        <end position="21"/>
    </location>
</feature>
<gene>
    <name evidence="2" type="ORF">WKV53_14940</name>
</gene>